<comment type="similarity">
    <text evidence="1">Belongs to the UPF0749 family.</text>
</comment>
<evidence type="ECO:0000313" key="6">
    <source>
        <dbReference type="Proteomes" id="UP000515947"/>
    </source>
</evidence>
<keyword evidence="2" id="KW-0175">Coiled coil</keyword>
<feature type="coiled-coil region" evidence="2">
    <location>
        <begin position="121"/>
        <end position="148"/>
    </location>
</feature>
<accession>A0A7G9RAR5</accession>
<keyword evidence="4" id="KW-1133">Transmembrane helix</keyword>
<dbReference type="Proteomes" id="UP000515947">
    <property type="component" value="Chromosome"/>
</dbReference>
<dbReference type="InterPro" id="IPR010273">
    <property type="entry name" value="DUF881"/>
</dbReference>
<dbReference type="GO" id="GO:0005886">
    <property type="term" value="C:plasma membrane"/>
    <property type="evidence" value="ECO:0007669"/>
    <property type="project" value="TreeGrafter"/>
</dbReference>
<organism evidence="5 6">
    <name type="scientific">Nocardioides mesophilus</name>
    <dbReference type="NCBI Taxonomy" id="433659"/>
    <lineage>
        <taxon>Bacteria</taxon>
        <taxon>Bacillati</taxon>
        <taxon>Actinomycetota</taxon>
        <taxon>Actinomycetes</taxon>
        <taxon>Propionibacteriales</taxon>
        <taxon>Nocardioidaceae</taxon>
        <taxon>Nocardioides</taxon>
    </lineage>
</organism>
<sequence>MRTEQKADRPSAQAGRERAARQLPPPPPAAVMGLLNYLTATSLDEDYAHVSRTRGDGGGAADGSGPGRRRPRRPGRAALLVLAAFGLLVATAAVQTSRSADDSQSSHDELVKQVVARKAQLADRRERVDDLTNEVRTLETQNLDASVEGRAVQARLTQLGLNTGAEAARGPGVRIEANNGPADNPKAEILDVDLQKMVNGLWFAGAEAIAINGQRLSNLSAIRLAGSSITVNYDKLAAPYSVTAIGDPDTLASRFVESPGGQWWLDLRALYGVTFDIETVSSGEKQLTVPPAPRLDLRFAHTPEKIR</sequence>
<name>A0A7G9RAR5_9ACTN</name>
<reference evidence="5 6" key="1">
    <citation type="submission" date="2020-08" db="EMBL/GenBank/DDBJ databases">
        <title>Genome sequence of Nocardioides mesophilus KACC 16243T.</title>
        <authorList>
            <person name="Hyun D.-W."/>
            <person name="Bae J.-W."/>
        </authorList>
    </citation>
    <scope>NUCLEOTIDE SEQUENCE [LARGE SCALE GENOMIC DNA]</scope>
    <source>
        <strain evidence="5 6">KACC 16243</strain>
    </source>
</reference>
<feature type="compositionally biased region" description="Basic and acidic residues" evidence="3">
    <location>
        <begin position="1"/>
        <end position="20"/>
    </location>
</feature>
<keyword evidence="4" id="KW-0472">Membrane</keyword>
<protein>
    <submittedName>
        <fullName evidence="5">DUF881 domain-containing protein</fullName>
    </submittedName>
</protein>
<evidence type="ECO:0000256" key="3">
    <source>
        <dbReference type="SAM" id="MobiDB-lite"/>
    </source>
</evidence>
<feature type="region of interest" description="Disordered" evidence="3">
    <location>
        <begin position="50"/>
        <end position="73"/>
    </location>
</feature>
<feature type="compositionally biased region" description="Gly residues" evidence="3">
    <location>
        <begin position="56"/>
        <end position="66"/>
    </location>
</feature>
<dbReference type="AlphaFoldDB" id="A0A7G9RAR5"/>
<dbReference type="Gene3D" id="3.30.70.1880">
    <property type="entry name" value="Protein of unknown function DUF881"/>
    <property type="match status" value="1"/>
</dbReference>
<dbReference type="KEGG" id="nmes:H9L09_19985"/>
<dbReference type="PANTHER" id="PTHR37313:SF1">
    <property type="entry name" value="UPF0749 PROTEIN RV1823"/>
    <property type="match status" value="1"/>
</dbReference>
<feature type="transmembrane region" description="Helical" evidence="4">
    <location>
        <begin position="77"/>
        <end position="94"/>
    </location>
</feature>
<dbReference type="EMBL" id="CP060713">
    <property type="protein sequence ID" value="QNN52690.1"/>
    <property type="molecule type" value="Genomic_DNA"/>
</dbReference>
<evidence type="ECO:0000313" key="5">
    <source>
        <dbReference type="EMBL" id="QNN52690.1"/>
    </source>
</evidence>
<keyword evidence="4" id="KW-0812">Transmembrane</keyword>
<evidence type="ECO:0000256" key="1">
    <source>
        <dbReference type="ARBA" id="ARBA00009108"/>
    </source>
</evidence>
<evidence type="ECO:0000256" key="4">
    <source>
        <dbReference type="SAM" id="Phobius"/>
    </source>
</evidence>
<dbReference type="Pfam" id="PF05949">
    <property type="entry name" value="DUF881"/>
    <property type="match status" value="1"/>
</dbReference>
<evidence type="ECO:0000256" key="2">
    <source>
        <dbReference type="SAM" id="Coils"/>
    </source>
</evidence>
<keyword evidence="6" id="KW-1185">Reference proteome</keyword>
<proteinExistence type="inferred from homology"/>
<gene>
    <name evidence="5" type="ORF">H9L09_19985</name>
</gene>
<dbReference type="RefSeq" id="WP_187578532.1">
    <property type="nucleotide sequence ID" value="NZ_CP060713.1"/>
</dbReference>
<dbReference type="PANTHER" id="PTHR37313">
    <property type="entry name" value="UPF0749 PROTEIN RV1825"/>
    <property type="match status" value="1"/>
</dbReference>
<feature type="region of interest" description="Disordered" evidence="3">
    <location>
        <begin position="1"/>
        <end position="30"/>
    </location>
</feature>